<dbReference type="EMBL" id="BMAV01003585">
    <property type="protein sequence ID" value="GFY43295.1"/>
    <property type="molecule type" value="Genomic_DNA"/>
</dbReference>
<dbReference type="PANTHER" id="PTHR16172">
    <property type="entry name" value="MAJOR FACILITATOR SUPERFAMILY DOMAIN-CONTAINING PROTEIN 6-LIKE"/>
    <property type="match status" value="1"/>
</dbReference>
<name>A0A8X6WXZ6_9ARAC</name>
<evidence type="ECO:0000256" key="6">
    <source>
        <dbReference type="SAM" id="Phobius"/>
    </source>
</evidence>
<comment type="subcellular location">
    <subcellularLocation>
        <location evidence="1">Membrane</location>
        <topology evidence="1">Multi-pass membrane protein</topology>
    </subcellularLocation>
</comment>
<evidence type="ECO:0000256" key="1">
    <source>
        <dbReference type="ARBA" id="ARBA00004141"/>
    </source>
</evidence>
<evidence type="ECO:0000256" key="2">
    <source>
        <dbReference type="ARBA" id="ARBA00005241"/>
    </source>
</evidence>
<feature type="domain" description="Major facilitator superfamily associated" evidence="7">
    <location>
        <begin position="49"/>
        <end position="111"/>
    </location>
</feature>
<feature type="transmembrane region" description="Helical" evidence="6">
    <location>
        <begin position="89"/>
        <end position="109"/>
    </location>
</feature>
<comment type="similarity">
    <text evidence="2">Belongs to the major facilitator superfamily. MFSD6 family.</text>
</comment>
<protein>
    <submittedName>
        <fullName evidence="8">MFS_1_like domain-containing protein</fullName>
    </submittedName>
</protein>
<evidence type="ECO:0000256" key="4">
    <source>
        <dbReference type="ARBA" id="ARBA00022989"/>
    </source>
</evidence>
<proteinExistence type="inferred from homology"/>
<reference evidence="8" key="1">
    <citation type="submission" date="2020-08" db="EMBL/GenBank/DDBJ databases">
        <title>Multicomponent nature underlies the extraordinary mechanical properties of spider dragline silk.</title>
        <authorList>
            <person name="Kono N."/>
            <person name="Nakamura H."/>
            <person name="Mori M."/>
            <person name="Yoshida Y."/>
            <person name="Ohtoshi R."/>
            <person name="Malay A.D."/>
            <person name="Moran D.A.P."/>
            <person name="Tomita M."/>
            <person name="Numata K."/>
            <person name="Arakawa K."/>
        </authorList>
    </citation>
    <scope>NUCLEOTIDE SEQUENCE</scope>
</reference>
<dbReference type="PANTHER" id="PTHR16172:SF41">
    <property type="entry name" value="MAJOR FACILITATOR SUPERFAMILY DOMAIN-CONTAINING PROTEIN 6-LIKE"/>
    <property type="match status" value="1"/>
</dbReference>
<gene>
    <name evidence="8" type="primary">AVEN_26008_1</name>
    <name evidence="8" type="ORF">TNIN_231891</name>
</gene>
<dbReference type="SUPFAM" id="SSF103473">
    <property type="entry name" value="MFS general substrate transporter"/>
    <property type="match status" value="1"/>
</dbReference>
<accession>A0A8X6WXZ6</accession>
<keyword evidence="9" id="KW-1185">Reference proteome</keyword>
<dbReference type="InterPro" id="IPR051717">
    <property type="entry name" value="MFS_MFSD6"/>
</dbReference>
<dbReference type="InterPro" id="IPR024989">
    <property type="entry name" value="MFS_assoc_dom"/>
</dbReference>
<dbReference type="Proteomes" id="UP000886998">
    <property type="component" value="Unassembled WGS sequence"/>
</dbReference>
<sequence length="122" mass="13779">MGPAVIQWSGTRGVKFQDLLTLGRNRLRTVTFEKDIGKMATVYRNRQLMYLSVILFFYFASIGCLSPFLTSHMRHLGFSLSEISFINAVSAFFSIIGPLLGGTFAEIYAKSCHINHQRFSAF</sequence>
<dbReference type="GO" id="GO:0016020">
    <property type="term" value="C:membrane"/>
    <property type="evidence" value="ECO:0007669"/>
    <property type="project" value="UniProtKB-SubCell"/>
</dbReference>
<dbReference type="AlphaFoldDB" id="A0A8X6WXZ6"/>
<evidence type="ECO:0000313" key="8">
    <source>
        <dbReference type="EMBL" id="GFY43295.1"/>
    </source>
</evidence>
<feature type="transmembrane region" description="Helical" evidence="6">
    <location>
        <begin position="48"/>
        <end position="69"/>
    </location>
</feature>
<keyword evidence="3 6" id="KW-0812">Transmembrane</keyword>
<dbReference type="InterPro" id="IPR036259">
    <property type="entry name" value="MFS_trans_sf"/>
</dbReference>
<dbReference type="Gene3D" id="1.20.1250.20">
    <property type="entry name" value="MFS general substrate transporter like domains"/>
    <property type="match status" value="1"/>
</dbReference>
<dbReference type="Pfam" id="PF12832">
    <property type="entry name" value="MFS_1_like"/>
    <property type="match status" value="1"/>
</dbReference>
<keyword evidence="5 6" id="KW-0472">Membrane</keyword>
<evidence type="ECO:0000256" key="5">
    <source>
        <dbReference type="ARBA" id="ARBA00023136"/>
    </source>
</evidence>
<dbReference type="OrthoDB" id="6414167at2759"/>
<evidence type="ECO:0000259" key="7">
    <source>
        <dbReference type="Pfam" id="PF12832"/>
    </source>
</evidence>
<evidence type="ECO:0000256" key="3">
    <source>
        <dbReference type="ARBA" id="ARBA00022692"/>
    </source>
</evidence>
<evidence type="ECO:0000313" key="9">
    <source>
        <dbReference type="Proteomes" id="UP000886998"/>
    </source>
</evidence>
<organism evidence="8 9">
    <name type="scientific">Trichonephila inaurata madagascariensis</name>
    <dbReference type="NCBI Taxonomy" id="2747483"/>
    <lineage>
        <taxon>Eukaryota</taxon>
        <taxon>Metazoa</taxon>
        <taxon>Ecdysozoa</taxon>
        <taxon>Arthropoda</taxon>
        <taxon>Chelicerata</taxon>
        <taxon>Arachnida</taxon>
        <taxon>Araneae</taxon>
        <taxon>Araneomorphae</taxon>
        <taxon>Entelegynae</taxon>
        <taxon>Araneoidea</taxon>
        <taxon>Nephilidae</taxon>
        <taxon>Trichonephila</taxon>
        <taxon>Trichonephila inaurata</taxon>
    </lineage>
</organism>
<comment type="caution">
    <text evidence="8">The sequence shown here is derived from an EMBL/GenBank/DDBJ whole genome shotgun (WGS) entry which is preliminary data.</text>
</comment>
<keyword evidence="4 6" id="KW-1133">Transmembrane helix</keyword>